<evidence type="ECO:0000256" key="7">
    <source>
        <dbReference type="ARBA" id="ARBA00023136"/>
    </source>
</evidence>
<keyword evidence="11" id="KW-1185">Reference proteome</keyword>
<dbReference type="InterPro" id="IPR036429">
    <property type="entry name" value="SpoA-like_sf"/>
</dbReference>
<accession>A0ABS2WPZ6</accession>
<comment type="function">
    <text evidence="8">FliM is one of three proteins (FliG, FliN, FliM) that forms the rotor-mounted switch complex (C ring), located at the base of the basal body. This complex interacts with the CheY and CheZ chemotaxis proteins, in addition to contacting components of the motor that determine the direction of flagellar rotation.</text>
</comment>
<comment type="caution">
    <text evidence="10">The sequence shown here is derived from an EMBL/GenBank/DDBJ whole genome shotgun (WGS) entry which is preliminary data.</text>
</comment>
<keyword evidence="10" id="KW-0282">Flagellum</keyword>
<dbReference type="Gene3D" id="2.30.330.10">
    <property type="entry name" value="SpoA-like"/>
    <property type="match status" value="1"/>
</dbReference>
<evidence type="ECO:0000256" key="8">
    <source>
        <dbReference type="ARBA" id="ARBA00025044"/>
    </source>
</evidence>
<dbReference type="Pfam" id="PF01052">
    <property type="entry name" value="FliMN_C"/>
    <property type="match status" value="1"/>
</dbReference>
<dbReference type="RefSeq" id="WP_205457911.1">
    <property type="nucleotide sequence ID" value="NZ_JAFHKK010000002.1"/>
</dbReference>
<dbReference type="InterPro" id="IPR012826">
    <property type="entry name" value="FliN"/>
</dbReference>
<evidence type="ECO:0000256" key="4">
    <source>
        <dbReference type="ARBA" id="ARBA00022475"/>
    </source>
</evidence>
<evidence type="ECO:0000259" key="9">
    <source>
        <dbReference type="Pfam" id="PF01052"/>
    </source>
</evidence>
<dbReference type="PRINTS" id="PR00956">
    <property type="entry name" value="FLGMOTORFLIN"/>
</dbReference>
<evidence type="ECO:0000256" key="5">
    <source>
        <dbReference type="ARBA" id="ARBA00022500"/>
    </source>
</evidence>
<dbReference type="Gene3D" id="3.40.1550.10">
    <property type="entry name" value="CheC-like"/>
    <property type="match status" value="1"/>
</dbReference>
<dbReference type="EMBL" id="JAFHKK010000002">
    <property type="protein sequence ID" value="MBN2963473.1"/>
    <property type="molecule type" value="Genomic_DNA"/>
</dbReference>
<evidence type="ECO:0000256" key="1">
    <source>
        <dbReference type="ARBA" id="ARBA00004413"/>
    </source>
</evidence>
<reference evidence="10" key="1">
    <citation type="submission" date="2021-02" db="EMBL/GenBank/DDBJ databases">
        <title>Sulfurospirillum tamanensis sp. nov.</title>
        <authorList>
            <person name="Frolova A."/>
            <person name="Merkel A."/>
            <person name="Slobodkin A."/>
        </authorList>
    </citation>
    <scope>NUCLEOTIDE SEQUENCE</scope>
    <source>
        <strain evidence="10">T05b</strain>
    </source>
</reference>
<dbReference type="NCBIfam" id="TIGR02480">
    <property type="entry name" value="fliN"/>
    <property type="match status" value="1"/>
</dbReference>
<evidence type="ECO:0000313" key="11">
    <source>
        <dbReference type="Proteomes" id="UP000703590"/>
    </source>
</evidence>
<dbReference type="InterPro" id="IPR001172">
    <property type="entry name" value="FliN_T3SS_HrcQb"/>
</dbReference>
<dbReference type="SUPFAM" id="SSF103039">
    <property type="entry name" value="CheC-like"/>
    <property type="match status" value="1"/>
</dbReference>
<keyword evidence="10" id="KW-0969">Cilium</keyword>
<keyword evidence="10" id="KW-0966">Cell projection</keyword>
<dbReference type="InterPro" id="IPR028976">
    <property type="entry name" value="CheC-like_sf"/>
</dbReference>
<dbReference type="InterPro" id="IPR051469">
    <property type="entry name" value="FliN/MopA/SpaO"/>
</dbReference>
<evidence type="ECO:0000313" key="10">
    <source>
        <dbReference type="EMBL" id="MBN2963473.1"/>
    </source>
</evidence>
<evidence type="ECO:0000256" key="6">
    <source>
        <dbReference type="ARBA" id="ARBA00022779"/>
    </source>
</evidence>
<dbReference type="InterPro" id="IPR001543">
    <property type="entry name" value="FliN-like_C"/>
</dbReference>
<comment type="similarity">
    <text evidence="2">Belongs to the FliN/MopA/SpaO family.</text>
</comment>
<dbReference type="PANTHER" id="PTHR43484:SF1">
    <property type="entry name" value="FLAGELLAR MOTOR SWITCH PROTEIN FLIN"/>
    <property type="match status" value="1"/>
</dbReference>
<evidence type="ECO:0000256" key="2">
    <source>
        <dbReference type="ARBA" id="ARBA00009226"/>
    </source>
</evidence>
<keyword evidence="7" id="KW-0472">Membrane</keyword>
<evidence type="ECO:0000256" key="3">
    <source>
        <dbReference type="ARBA" id="ARBA00021897"/>
    </source>
</evidence>
<sequence length="283" mass="30120">MNEFIALLGQELVSTVEGLTGQTPTLELVDTADVNKNTSVVPPMAIAKIAVSGATEGSMKVAIAPGLATGIGALMMGEEEAVGKEEMDEDDLDATKEIVSNVLGSFSTALGGQKALPKLNFAVESITFVDATDTIDFTGMHTAYIHSMGVQGIVDQIIFVTDGAIEKTLGNVQNDTPSTVVSNEEKNTTVNDLSSEEMRNIALIMDVQLPVRVRIGSKKMLLKDVLSMDIGSVIELNQLANDPLEILVGDKIVAMGEVVIVDGNFGVQITEIGTKRERLEKLR</sequence>
<gene>
    <name evidence="10" type="primary">fliY</name>
    <name evidence="10" type="ORF">JWV37_01640</name>
</gene>
<comment type="subcellular location">
    <subcellularLocation>
        <location evidence="1">Cell membrane</location>
        <topology evidence="1">Peripheral membrane protein</topology>
        <orientation evidence="1">Cytoplasmic side</orientation>
    </subcellularLocation>
</comment>
<dbReference type="SUPFAM" id="SSF101801">
    <property type="entry name" value="Surface presentation of antigens (SPOA)"/>
    <property type="match status" value="1"/>
</dbReference>
<dbReference type="NCBIfam" id="NF006272">
    <property type="entry name" value="PRK08432.1"/>
    <property type="match status" value="1"/>
</dbReference>
<keyword evidence="6" id="KW-0283">Flagellar rotation</keyword>
<dbReference type="PANTHER" id="PTHR43484">
    <property type="match status" value="1"/>
</dbReference>
<keyword evidence="5" id="KW-0145">Chemotaxis</keyword>
<name>A0ABS2WPZ6_9BACT</name>
<reference evidence="10" key="2">
    <citation type="submission" date="2021-02" db="EMBL/GenBank/DDBJ databases">
        <authorList>
            <person name="Merkel A.Y."/>
        </authorList>
    </citation>
    <scope>NUCLEOTIDE SEQUENCE</scope>
    <source>
        <strain evidence="10">T05b</strain>
    </source>
</reference>
<protein>
    <recommendedName>
        <fullName evidence="3">Flagellar motor switch protein FliN</fullName>
    </recommendedName>
</protein>
<feature type="domain" description="Flagellar motor switch protein FliN-like C-terminal" evidence="9">
    <location>
        <begin position="203"/>
        <end position="272"/>
    </location>
</feature>
<organism evidence="10 11">
    <name type="scientific">Sulfurospirillum tamanense</name>
    <dbReference type="NCBI Taxonomy" id="2813362"/>
    <lineage>
        <taxon>Bacteria</taxon>
        <taxon>Pseudomonadati</taxon>
        <taxon>Campylobacterota</taxon>
        <taxon>Epsilonproteobacteria</taxon>
        <taxon>Campylobacterales</taxon>
        <taxon>Sulfurospirillaceae</taxon>
        <taxon>Sulfurospirillum</taxon>
    </lineage>
</organism>
<dbReference type="Proteomes" id="UP000703590">
    <property type="component" value="Unassembled WGS sequence"/>
</dbReference>
<keyword evidence="4" id="KW-1003">Cell membrane</keyword>
<proteinExistence type="inferred from homology"/>